<dbReference type="InterPro" id="IPR036584">
    <property type="entry name" value="FliS_sf"/>
</dbReference>
<proteinExistence type="inferred from homology"/>
<keyword evidence="5" id="KW-0143">Chaperone</keyword>
<dbReference type="AlphaFoldDB" id="A0A7X0SLU3"/>
<evidence type="ECO:0000313" key="7">
    <source>
        <dbReference type="EMBL" id="MBB6732251.1"/>
    </source>
</evidence>
<evidence type="ECO:0000256" key="1">
    <source>
        <dbReference type="ARBA" id="ARBA00004514"/>
    </source>
</evidence>
<dbReference type="GO" id="GO:0044780">
    <property type="term" value="P:bacterial-type flagellum assembly"/>
    <property type="evidence" value="ECO:0007669"/>
    <property type="project" value="InterPro"/>
</dbReference>
<dbReference type="EMBL" id="JACJVO010000018">
    <property type="protein sequence ID" value="MBB6732251.1"/>
    <property type="molecule type" value="Genomic_DNA"/>
</dbReference>
<evidence type="ECO:0000256" key="6">
    <source>
        <dbReference type="PIRNR" id="PIRNR039090"/>
    </source>
</evidence>
<dbReference type="NCBIfam" id="TIGR00208">
    <property type="entry name" value="fliS"/>
    <property type="match status" value="1"/>
</dbReference>
<evidence type="ECO:0000256" key="2">
    <source>
        <dbReference type="ARBA" id="ARBA00008787"/>
    </source>
</evidence>
<comment type="similarity">
    <text evidence="2 6">Belongs to the FliS family.</text>
</comment>
<comment type="caution">
    <text evidence="7">The sequence shown here is derived from an EMBL/GenBank/DDBJ whole genome shotgun (WGS) entry which is preliminary data.</text>
</comment>
<dbReference type="SUPFAM" id="SSF101116">
    <property type="entry name" value="Flagellar export chaperone FliS"/>
    <property type="match status" value="1"/>
</dbReference>
<dbReference type="Gene3D" id="1.20.120.340">
    <property type="entry name" value="Flagellar protein FliS"/>
    <property type="match status" value="1"/>
</dbReference>
<keyword evidence="7" id="KW-0282">Flagellum</keyword>
<dbReference type="PIRSF" id="PIRSF039090">
    <property type="entry name" value="Flis"/>
    <property type="match status" value="1"/>
</dbReference>
<dbReference type="PANTHER" id="PTHR34773">
    <property type="entry name" value="FLAGELLAR SECRETION CHAPERONE FLIS"/>
    <property type="match status" value="1"/>
</dbReference>
<dbReference type="Pfam" id="PF02561">
    <property type="entry name" value="FliS"/>
    <property type="match status" value="1"/>
</dbReference>
<reference evidence="7 8" key="1">
    <citation type="submission" date="2020-08" db="EMBL/GenBank/DDBJ databases">
        <title>Cohnella phylogeny.</title>
        <authorList>
            <person name="Dunlap C."/>
        </authorList>
    </citation>
    <scope>NUCLEOTIDE SEQUENCE [LARGE SCALE GENOMIC DNA]</scope>
    <source>
        <strain evidence="7 8">CBP 2801</strain>
    </source>
</reference>
<dbReference type="GO" id="GO:0071973">
    <property type="term" value="P:bacterial-type flagellum-dependent cell motility"/>
    <property type="evidence" value="ECO:0007669"/>
    <property type="project" value="TreeGrafter"/>
</dbReference>
<sequence length="131" mass="15063">MNAQAQQTYLQMQVNTASPGELTLMLYNGCIRFMKQALKCMESKDYAGKNEFILRAENIIDELLITLDPQYEISENLSELYRYMKSQLIQANMKLQTESLETCIRLMTELKDTWVEALKIAKKGTPIQGQA</sequence>
<evidence type="ECO:0000256" key="3">
    <source>
        <dbReference type="ARBA" id="ARBA00022490"/>
    </source>
</evidence>
<protein>
    <recommendedName>
        <fullName evidence="6">Flagellar secretion chaperone FliS</fullName>
    </recommendedName>
</protein>
<keyword evidence="7" id="KW-0966">Cell projection</keyword>
<organism evidence="7 8">
    <name type="scientific">Cohnella zeiphila</name>
    <dbReference type="NCBI Taxonomy" id="2761120"/>
    <lineage>
        <taxon>Bacteria</taxon>
        <taxon>Bacillati</taxon>
        <taxon>Bacillota</taxon>
        <taxon>Bacilli</taxon>
        <taxon>Bacillales</taxon>
        <taxon>Paenibacillaceae</taxon>
        <taxon>Cohnella</taxon>
    </lineage>
</organism>
<evidence type="ECO:0000256" key="5">
    <source>
        <dbReference type="ARBA" id="ARBA00023186"/>
    </source>
</evidence>
<dbReference type="CDD" id="cd16098">
    <property type="entry name" value="FliS"/>
    <property type="match status" value="1"/>
</dbReference>
<accession>A0A7X0SLU3</accession>
<evidence type="ECO:0000256" key="4">
    <source>
        <dbReference type="ARBA" id="ARBA00022795"/>
    </source>
</evidence>
<name>A0A7X0SLU3_9BACL</name>
<dbReference type="PANTHER" id="PTHR34773:SF1">
    <property type="entry name" value="FLAGELLAR SECRETION CHAPERONE FLIS"/>
    <property type="match status" value="1"/>
</dbReference>
<comment type="subcellular location">
    <subcellularLocation>
        <location evidence="1 6">Cytoplasm</location>
        <location evidence="1 6">Cytosol</location>
    </subcellularLocation>
</comment>
<keyword evidence="4 6" id="KW-1005">Bacterial flagellum biogenesis</keyword>
<keyword evidence="8" id="KW-1185">Reference proteome</keyword>
<dbReference type="Proteomes" id="UP000564644">
    <property type="component" value="Unassembled WGS sequence"/>
</dbReference>
<dbReference type="RefSeq" id="WP_185129920.1">
    <property type="nucleotide sequence ID" value="NZ_JACJVO010000018.1"/>
</dbReference>
<gene>
    <name evidence="7" type="primary">fliS</name>
    <name evidence="7" type="ORF">H7C18_15130</name>
</gene>
<keyword evidence="3 6" id="KW-0963">Cytoplasm</keyword>
<evidence type="ECO:0000313" key="8">
    <source>
        <dbReference type="Proteomes" id="UP000564644"/>
    </source>
</evidence>
<keyword evidence="7" id="KW-0969">Cilium</keyword>
<dbReference type="InterPro" id="IPR003713">
    <property type="entry name" value="FliS"/>
</dbReference>
<dbReference type="GO" id="GO:0005829">
    <property type="term" value="C:cytosol"/>
    <property type="evidence" value="ECO:0007669"/>
    <property type="project" value="UniProtKB-SubCell"/>
</dbReference>